<dbReference type="EMBL" id="MU118000">
    <property type="protein sequence ID" value="KAF9649283.1"/>
    <property type="molecule type" value="Genomic_DNA"/>
</dbReference>
<accession>A0ACB6ZIW5</accession>
<name>A0ACB6ZIW5_THEGA</name>
<reference evidence="1" key="1">
    <citation type="submission" date="2019-10" db="EMBL/GenBank/DDBJ databases">
        <authorList>
            <consortium name="DOE Joint Genome Institute"/>
            <person name="Kuo A."/>
            <person name="Miyauchi S."/>
            <person name="Kiss E."/>
            <person name="Drula E."/>
            <person name="Kohler A."/>
            <person name="Sanchez-Garcia M."/>
            <person name="Andreopoulos B."/>
            <person name="Barry K.W."/>
            <person name="Bonito G."/>
            <person name="Buee M."/>
            <person name="Carver A."/>
            <person name="Chen C."/>
            <person name="Cichocki N."/>
            <person name="Clum A."/>
            <person name="Culley D."/>
            <person name="Crous P.W."/>
            <person name="Fauchery L."/>
            <person name="Girlanda M."/>
            <person name="Hayes R."/>
            <person name="Keri Z."/>
            <person name="Labutti K."/>
            <person name="Lipzen A."/>
            <person name="Lombard V."/>
            <person name="Magnuson J."/>
            <person name="Maillard F."/>
            <person name="Morin E."/>
            <person name="Murat C."/>
            <person name="Nolan M."/>
            <person name="Ohm R."/>
            <person name="Pangilinan J."/>
            <person name="Pereira M."/>
            <person name="Perotto S."/>
            <person name="Peter M."/>
            <person name="Riley R."/>
            <person name="Sitrit Y."/>
            <person name="Stielow B."/>
            <person name="Szollosi G."/>
            <person name="Zifcakova L."/>
            <person name="Stursova M."/>
            <person name="Spatafora J.W."/>
            <person name="Tedersoo L."/>
            <person name="Vaario L.-M."/>
            <person name="Yamada A."/>
            <person name="Yan M."/>
            <person name="Wang P."/>
            <person name="Xu J."/>
            <person name="Bruns T."/>
            <person name="Baldrian P."/>
            <person name="Vilgalys R."/>
            <person name="Henrissat B."/>
            <person name="Grigoriev I.V."/>
            <person name="Hibbett D."/>
            <person name="Nagy L.G."/>
            <person name="Martin F.M."/>
        </authorList>
    </citation>
    <scope>NUCLEOTIDE SEQUENCE</scope>
    <source>
        <strain evidence="1">P2</strain>
    </source>
</reference>
<evidence type="ECO:0000313" key="2">
    <source>
        <dbReference type="Proteomes" id="UP000886501"/>
    </source>
</evidence>
<proteinExistence type="predicted"/>
<protein>
    <submittedName>
        <fullName evidence="1">Uncharacterized protein</fullName>
    </submittedName>
</protein>
<gene>
    <name evidence="1" type="ORF">BDM02DRAFT_1937572</name>
</gene>
<dbReference type="Proteomes" id="UP000886501">
    <property type="component" value="Unassembled WGS sequence"/>
</dbReference>
<evidence type="ECO:0000313" key="1">
    <source>
        <dbReference type="EMBL" id="KAF9649283.1"/>
    </source>
</evidence>
<sequence>MDSPPREGEKPQSQEPTIVQIDPKCLQAALKEFFDPLRTNDPRTDFFAMYRRESQDFDRDYAGKYDEDLNTSLIFAGLLSAVSSAFIIDVQSKLEPSSNDLTAAYLRILIHTMNNSLFPDEDLSSITWTGPPPDIVTVQSLLYASLATSLFAAFLAMLGKQWISRYLRNRGGSAVDKSRDRQRKLDGMKKWRFYLAIESLPVVLQLALLLLGGALSLYLWTISRTVAGVIIAITLFGVTLYIFLTLAATFYYNCPYQTPLSIVFRAAIEYLGYTDAALTRWVWSLIRFLPSARNLGRILRNLRRGVRSVAVRFCCVPAVAEEVEHIPLASVMASPARIFEDVSIDWEACKADTRCIFWVLDSITDTDIIFSTVRFAADMIWYLEIAGALSPHVLAGLFFDCLLDGRVIPGKLEYAGSIGMALVSVLSVQRSMAPEDEELWDLFTDTLGVITETPARHSDPSLYLRSLTTMAGRVPTTHKLWLSRILLQTVWRWSRLQDPTSFVNLYQMDSIFEMFMADD</sequence>
<reference evidence="1" key="2">
    <citation type="journal article" date="2020" name="Nat. Commun.">
        <title>Large-scale genome sequencing of mycorrhizal fungi provides insights into the early evolution of symbiotic traits.</title>
        <authorList>
            <person name="Miyauchi S."/>
            <person name="Kiss E."/>
            <person name="Kuo A."/>
            <person name="Drula E."/>
            <person name="Kohler A."/>
            <person name="Sanchez-Garcia M."/>
            <person name="Morin E."/>
            <person name="Andreopoulos B."/>
            <person name="Barry K.W."/>
            <person name="Bonito G."/>
            <person name="Buee M."/>
            <person name="Carver A."/>
            <person name="Chen C."/>
            <person name="Cichocki N."/>
            <person name="Clum A."/>
            <person name="Culley D."/>
            <person name="Crous P.W."/>
            <person name="Fauchery L."/>
            <person name="Girlanda M."/>
            <person name="Hayes R.D."/>
            <person name="Keri Z."/>
            <person name="LaButti K."/>
            <person name="Lipzen A."/>
            <person name="Lombard V."/>
            <person name="Magnuson J."/>
            <person name="Maillard F."/>
            <person name="Murat C."/>
            <person name="Nolan M."/>
            <person name="Ohm R.A."/>
            <person name="Pangilinan J."/>
            <person name="Pereira M.F."/>
            <person name="Perotto S."/>
            <person name="Peter M."/>
            <person name="Pfister S."/>
            <person name="Riley R."/>
            <person name="Sitrit Y."/>
            <person name="Stielow J.B."/>
            <person name="Szollosi G."/>
            <person name="Zifcakova L."/>
            <person name="Stursova M."/>
            <person name="Spatafora J.W."/>
            <person name="Tedersoo L."/>
            <person name="Vaario L.M."/>
            <person name="Yamada A."/>
            <person name="Yan M."/>
            <person name="Wang P."/>
            <person name="Xu J."/>
            <person name="Bruns T."/>
            <person name="Baldrian P."/>
            <person name="Vilgalys R."/>
            <person name="Dunand C."/>
            <person name="Henrissat B."/>
            <person name="Grigoriev I.V."/>
            <person name="Hibbett D."/>
            <person name="Nagy L.G."/>
            <person name="Martin F.M."/>
        </authorList>
    </citation>
    <scope>NUCLEOTIDE SEQUENCE</scope>
    <source>
        <strain evidence="1">P2</strain>
    </source>
</reference>
<organism evidence="1 2">
    <name type="scientific">Thelephora ganbajun</name>
    <name type="common">Ganba fungus</name>
    <dbReference type="NCBI Taxonomy" id="370292"/>
    <lineage>
        <taxon>Eukaryota</taxon>
        <taxon>Fungi</taxon>
        <taxon>Dikarya</taxon>
        <taxon>Basidiomycota</taxon>
        <taxon>Agaricomycotina</taxon>
        <taxon>Agaricomycetes</taxon>
        <taxon>Thelephorales</taxon>
        <taxon>Thelephoraceae</taxon>
        <taxon>Thelephora</taxon>
    </lineage>
</organism>
<keyword evidence="2" id="KW-1185">Reference proteome</keyword>
<comment type="caution">
    <text evidence="1">The sequence shown here is derived from an EMBL/GenBank/DDBJ whole genome shotgun (WGS) entry which is preliminary data.</text>
</comment>